<gene>
    <name evidence="2" type="ORF">BG60_26595</name>
</gene>
<accession>A0A656Q9I7</accession>
<comment type="caution">
    <text evidence="2">The sequence shown here is derived from an EMBL/GenBank/DDBJ whole genome shotgun (WGS) entry which is preliminary data.</text>
</comment>
<reference evidence="2 3" key="1">
    <citation type="submission" date="2014-03" db="EMBL/GenBank/DDBJ databases">
        <title>Draft Genome Sequences of Four Burkholderia Strains.</title>
        <authorList>
            <person name="Liu X.Y."/>
            <person name="Li C.X."/>
            <person name="Xu J.H."/>
        </authorList>
    </citation>
    <scope>NUCLEOTIDE SEQUENCE [LARGE SCALE GENOMIC DNA]</scope>
    <source>
        <strain evidence="2 3">OP-1</strain>
    </source>
</reference>
<name>A0A656Q9I7_9BURK</name>
<dbReference type="EMBL" id="JFHD01000041">
    <property type="protein sequence ID" value="KDR25886.1"/>
    <property type="molecule type" value="Genomic_DNA"/>
</dbReference>
<evidence type="ECO:0000259" key="1">
    <source>
        <dbReference type="Pfam" id="PF14279"/>
    </source>
</evidence>
<evidence type="ECO:0000313" key="3">
    <source>
        <dbReference type="Proteomes" id="UP000027451"/>
    </source>
</evidence>
<feature type="domain" description="HNH endonuclease 5" evidence="1">
    <location>
        <begin position="152"/>
        <end position="203"/>
    </location>
</feature>
<dbReference type="Pfam" id="PF14279">
    <property type="entry name" value="HNH_5"/>
    <property type="match status" value="1"/>
</dbReference>
<protein>
    <recommendedName>
        <fullName evidence="1">HNH endonuclease 5 domain-containing protein</fullName>
    </recommendedName>
</protein>
<sequence length="433" mass="48811">MGNDLPARDVLESAMSVDLVDHLLGEGHCAADGVQFNLIDTTKLVTYEHETIVALGTSVLELEASQVLDTAGALIFVPLGERDLKAYMRLAPDSNRISWKEEEQSRELGFARTSVLQQKLSWYRQFYKVVASDTFGGENSSRYVPHDGTGRCRYCGNSPPDATFRWKSHAFPEQIGNKMLVDLAECDACNRHFGDMLDDDFAKWTQPWRSVFRVAGRKGIPTSKSGDGKMRVQADDVTHLKLYVSSIGESGLIESGENRIHLRVERQAYVPMAAYKCIVKMALAVMPADYASECEHLKKWILEKSHTFESYKFKPLSVWLQFVPVQTLNGSITYAVLRRTDSASRVPYLIFVLQFSHLHLQIALPMHEQDKALCDGKLFEIMPFPHIGGLAEVEAKFGRSEVRTVDLSGVERVKGEIETIPFKYEQRVELPNN</sequence>
<dbReference type="InterPro" id="IPR029471">
    <property type="entry name" value="HNH_5"/>
</dbReference>
<organism evidence="2 3">
    <name type="scientific">Caballeronia zhejiangensis</name>
    <dbReference type="NCBI Taxonomy" id="871203"/>
    <lineage>
        <taxon>Bacteria</taxon>
        <taxon>Pseudomonadati</taxon>
        <taxon>Pseudomonadota</taxon>
        <taxon>Betaproteobacteria</taxon>
        <taxon>Burkholderiales</taxon>
        <taxon>Burkholderiaceae</taxon>
        <taxon>Caballeronia</taxon>
    </lineage>
</organism>
<keyword evidence="3" id="KW-1185">Reference proteome</keyword>
<evidence type="ECO:0000313" key="2">
    <source>
        <dbReference type="EMBL" id="KDR25886.1"/>
    </source>
</evidence>
<dbReference type="Proteomes" id="UP000027451">
    <property type="component" value="Unassembled WGS sequence"/>
</dbReference>
<dbReference type="AlphaFoldDB" id="A0A656Q9I7"/>
<proteinExistence type="predicted"/>
<feature type="non-terminal residue" evidence="2">
    <location>
        <position position="433"/>
    </location>
</feature>